<evidence type="ECO:0000313" key="4">
    <source>
        <dbReference type="Proteomes" id="UP001302602"/>
    </source>
</evidence>
<feature type="domain" description="FAS1" evidence="2">
    <location>
        <begin position="171"/>
        <end position="299"/>
    </location>
</feature>
<proteinExistence type="predicted"/>
<dbReference type="EMBL" id="MU853279">
    <property type="protein sequence ID" value="KAK4118182.1"/>
    <property type="molecule type" value="Genomic_DNA"/>
</dbReference>
<dbReference type="Gene3D" id="2.30.180.10">
    <property type="entry name" value="FAS1 domain"/>
    <property type="match status" value="2"/>
</dbReference>
<dbReference type="SMART" id="SM00554">
    <property type="entry name" value="FAS1"/>
    <property type="match status" value="2"/>
</dbReference>
<keyword evidence="4" id="KW-1185">Reference proteome</keyword>
<organism evidence="3 4">
    <name type="scientific">Parathielavia appendiculata</name>
    <dbReference type="NCBI Taxonomy" id="2587402"/>
    <lineage>
        <taxon>Eukaryota</taxon>
        <taxon>Fungi</taxon>
        <taxon>Dikarya</taxon>
        <taxon>Ascomycota</taxon>
        <taxon>Pezizomycotina</taxon>
        <taxon>Sordariomycetes</taxon>
        <taxon>Sordariomycetidae</taxon>
        <taxon>Sordariales</taxon>
        <taxon>Chaetomiaceae</taxon>
        <taxon>Parathielavia</taxon>
    </lineage>
</organism>
<gene>
    <name evidence="3" type="ORF">N657DRAFT_628844</name>
</gene>
<dbReference type="GeneID" id="87827629"/>
<dbReference type="PROSITE" id="PS50213">
    <property type="entry name" value="FAS1"/>
    <property type="match status" value="2"/>
</dbReference>
<protein>
    <submittedName>
        <fullName evidence="3">FAS1 domain-containing protein</fullName>
    </submittedName>
</protein>
<evidence type="ECO:0000259" key="2">
    <source>
        <dbReference type="PROSITE" id="PS50213"/>
    </source>
</evidence>
<feature type="compositionally biased region" description="Low complexity" evidence="1">
    <location>
        <begin position="363"/>
        <end position="385"/>
    </location>
</feature>
<dbReference type="PANTHER" id="PTHR10900:SF77">
    <property type="entry name" value="FI19380P1"/>
    <property type="match status" value="1"/>
</dbReference>
<dbReference type="Proteomes" id="UP001302602">
    <property type="component" value="Unassembled WGS sequence"/>
</dbReference>
<dbReference type="GO" id="GO:0000329">
    <property type="term" value="C:fungal-type vacuole membrane"/>
    <property type="evidence" value="ECO:0007669"/>
    <property type="project" value="TreeGrafter"/>
</dbReference>
<dbReference type="AlphaFoldDB" id="A0AAN6TPE7"/>
<dbReference type="InterPro" id="IPR000782">
    <property type="entry name" value="FAS1_domain"/>
</dbReference>
<dbReference type="InterPro" id="IPR050904">
    <property type="entry name" value="Adhesion/Biosynth-related"/>
</dbReference>
<sequence length="452" mass="46638">MRITQLFPLALAAGAFGKSLEDVLTEQSETLSTIHSWLQSQMAALAILSGAQGVTILAPSNKAMDELYKSNFSAHLASDSNLLTAFLSYHVLNGVYYSDHFINAGAANFPTFMNNYPCFSNVTGGQVVQGRVKDGGVTFVSGHNTESAVQTYDLHYDNGVVHIIDSVLCIPHNLTGTVVSKGHTAMAGAIRETGVEAAFNHARDVTIFSPSNNAFNAIGSLAINMAIEEVAGILKYHVISGQVQYSWQIMDGSQAMAINSGSINFRVEDDGAWFVNSARVIASDILIGNGVLHIIDGVLNPSNQTATPNPAAATQAPVFDGATTTTCVPFTSALASTSTVTSEATAASTASADAQRTGSVGQPSNSPSATSQATSSPISSLASSPACSRTMSATASTTKSATVYATPSDGPFDGDSGPPQNSGPRQTAAVGAAALLGGAAAFVNWEAAVQGW</sequence>
<accession>A0AAN6TPE7</accession>
<dbReference type="InterPro" id="IPR036378">
    <property type="entry name" value="FAS1_dom_sf"/>
</dbReference>
<feature type="domain" description="FAS1" evidence="2">
    <location>
        <begin position="18"/>
        <end position="168"/>
    </location>
</feature>
<evidence type="ECO:0000313" key="3">
    <source>
        <dbReference type="EMBL" id="KAK4118182.1"/>
    </source>
</evidence>
<comment type="caution">
    <text evidence="3">The sequence shown here is derived from an EMBL/GenBank/DDBJ whole genome shotgun (WGS) entry which is preliminary data.</text>
</comment>
<dbReference type="SUPFAM" id="SSF82153">
    <property type="entry name" value="FAS1 domain"/>
    <property type="match status" value="2"/>
</dbReference>
<dbReference type="RefSeq" id="XP_062641955.1">
    <property type="nucleotide sequence ID" value="XM_062790860.1"/>
</dbReference>
<feature type="region of interest" description="Disordered" evidence="1">
    <location>
        <begin position="398"/>
        <end position="427"/>
    </location>
</feature>
<feature type="region of interest" description="Disordered" evidence="1">
    <location>
        <begin position="347"/>
        <end position="385"/>
    </location>
</feature>
<reference evidence="3" key="2">
    <citation type="submission" date="2023-05" db="EMBL/GenBank/DDBJ databases">
        <authorList>
            <consortium name="Lawrence Berkeley National Laboratory"/>
            <person name="Steindorff A."/>
            <person name="Hensen N."/>
            <person name="Bonometti L."/>
            <person name="Westerberg I."/>
            <person name="Brannstrom I.O."/>
            <person name="Guillou S."/>
            <person name="Cros-Aarteil S."/>
            <person name="Calhoun S."/>
            <person name="Haridas S."/>
            <person name="Kuo A."/>
            <person name="Mondo S."/>
            <person name="Pangilinan J."/>
            <person name="Riley R."/>
            <person name="Labutti K."/>
            <person name="Andreopoulos B."/>
            <person name="Lipzen A."/>
            <person name="Chen C."/>
            <person name="Yanf M."/>
            <person name="Daum C."/>
            <person name="Ng V."/>
            <person name="Clum A."/>
            <person name="Ohm R."/>
            <person name="Martin F."/>
            <person name="Silar P."/>
            <person name="Natvig D."/>
            <person name="Lalanne C."/>
            <person name="Gautier V."/>
            <person name="Ament-Velasquez S.L."/>
            <person name="Kruys A."/>
            <person name="Hutchinson M.I."/>
            <person name="Powell A.J."/>
            <person name="Barry K."/>
            <person name="Miller A.N."/>
            <person name="Grigoriev I.V."/>
            <person name="Debuchy R."/>
            <person name="Gladieux P."/>
            <person name="Thoren M.H."/>
            <person name="Johannesson H."/>
        </authorList>
    </citation>
    <scope>NUCLEOTIDE SEQUENCE</scope>
    <source>
        <strain evidence="3">CBS 731.68</strain>
    </source>
</reference>
<reference evidence="3" key="1">
    <citation type="journal article" date="2023" name="Mol. Phylogenet. Evol.">
        <title>Genome-scale phylogeny and comparative genomics of the fungal order Sordariales.</title>
        <authorList>
            <person name="Hensen N."/>
            <person name="Bonometti L."/>
            <person name="Westerberg I."/>
            <person name="Brannstrom I.O."/>
            <person name="Guillou S."/>
            <person name="Cros-Aarteil S."/>
            <person name="Calhoun S."/>
            <person name="Haridas S."/>
            <person name="Kuo A."/>
            <person name="Mondo S."/>
            <person name="Pangilinan J."/>
            <person name="Riley R."/>
            <person name="LaButti K."/>
            <person name="Andreopoulos B."/>
            <person name="Lipzen A."/>
            <person name="Chen C."/>
            <person name="Yan M."/>
            <person name="Daum C."/>
            <person name="Ng V."/>
            <person name="Clum A."/>
            <person name="Steindorff A."/>
            <person name="Ohm R.A."/>
            <person name="Martin F."/>
            <person name="Silar P."/>
            <person name="Natvig D.O."/>
            <person name="Lalanne C."/>
            <person name="Gautier V."/>
            <person name="Ament-Velasquez S.L."/>
            <person name="Kruys A."/>
            <person name="Hutchinson M.I."/>
            <person name="Powell A.J."/>
            <person name="Barry K."/>
            <person name="Miller A.N."/>
            <person name="Grigoriev I.V."/>
            <person name="Debuchy R."/>
            <person name="Gladieux P."/>
            <person name="Hiltunen Thoren M."/>
            <person name="Johannesson H."/>
        </authorList>
    </citation>
    <scope>NUCLEOTIDE SEQUENCE</scope>
    <source>
        <strain evidence="3">CBS 731.68</strain>
    </source>
</reference>
<name>A0AAN6TPE7_9PEZI</name>
<dbReference type="PANTHER" id="PTHR10900">
    <property type="entry name" value="PERIOSTIN-RELATED"/>
    <property type="match status" value="1"/>
</dbReference>
<dbReference type="Pfam" id="PF02469">
    <property type="entry name" value="Fasciclin"/>
    <property type="match status" value="2"/>
</dbReference>
<dbReference type="GO" id="GO:0016236">
    <property type="term" value="P:macroautophagy"/>
    <property type="evidence" value="ECO:0007669"/>
    <property type="project" value="TreeGrafter"/>
</dbReference>
<evidence type="ECO:0000256" key="1">
    <source>
        <dbReference type="SAM" id="MobiDB-lite"/>
    </source>
</evidence>